<dbReference type="InterPro" id="IPR000182">
    <property type="entry name" value="GNAT_dom"/>
</dbReference>
<dbReference type="InterPro" id="IPR016181">
    <property type="entry name" value="Acyl_CoA_acyltransferase"/>
</dbReference>
<name>A0A7W9U648_9BURK</name>
<sequence length="174" mass="19583">MTVPLQPADSRFAIERATREDQVLLFRMLQFYYFEATQWSGEDLLEDGLFESDPAGVASYCEPDGVDAAWLLKVDGHPAGVVLVELIPFEGGQIRELADLFVMPKYRGLGLAEAATRKIVPGHEGPWLVSVFRKDERALRYWQGAFARLPFRSVQPGPHHALFHQFIINGDVPD</sequence>
<feature type="domain" description="N-acetyltransferase" evidence="1">
    <location>
        <begin position="12"/>
        <end position="168"/>
    </location>
</feature>
<evidence type="ECO:0000313" key="3">
    <source>
        <dbReference type="Proteomes" id="UP000540787"/>
    </source>
</evidence>
<evidence type="ECO:0000313" key="2">
    <source>
        <dbReference type="EMBL" id="MBB6132320.1"/>
    </source>
</evidence>
<comment type="caution">
    <text evidence="2">The sequence shown here is derived from an EMBL/GenBank/DDBJ whole genome shotgun (WGS) entry which is preliminary data.</text>
</comment>
<protein>
    <submittedName>
        <fullName evidence="2">Putative acetyltransferase</fullName>
    </submittedName>
</protein>
<evidence type="ECO:0000259" key="1">
    <source>
        <dbReference type="PROSITE" id="PS51186"/>
    </source>
</evidence>
<dbReference type="RefSeq" id="WP_183550359.1">
    <property type="nucleotide sequence ID" value="NZ_JACHBX010000001.1"/>
</dbReference>
<organism evidence="2 3">
    <name type="scientific">Massilia aurea</name>
    <dbReference type="NCBI Taxonomy" id="373040"/>
    <lineage>
        <taxon>Bacteria</taxon>
        <taxon>Pseudomonadati</taxon>
        <taxon>Pseudomonadota</taxon>
        <taxon>Betaproteobacteria</taxon>
        <taxon>Burkholderiales</taxon>
        <taxon>Oxalobacteraceae</taxon>
        <taxon>Telluria group</taxon>
        <taxon>Massilia</taxon>
    </lineage>
</organism>
<keyword evidence="2" id="KW-0808">Transferase</keyword>
<keyword evidence="3" id="KW-1185">Reference proteome</keyword>
<dbReference type="PROSITE" id="PS51186">
    <property type="entry name" value="GNAT"/>
    <property type="match status" value="1"/>
</dbReference>
<dbReference type="Proteomes" id="UP000540787">
    <property type="component" value="Unassembled WGS sequence"/>
</dbReference>
<dbReference type="AlphaFoldDB" id="A0A7W9U648"/>
<dbReference type="SUPFAM" id="SSF55729">
    <property type="entry name" value="Acyl-CoA N-acyltransferases (Nat)"/>
    <property type="match status" value="1"/>
</dbReference>
<gene>
    <name evidence="2" type="ORF">HD842_000431</name>
</gene>
<dbReference type="EMBL" id="JACHBX010000001">
    <property type="protein sequence ID" value="MBB6132320.1"/>
    <property type="molecule type" value="Genomic_DNA"/>
</dbReference>
<dbReference type="Pfam" id="PF00583">
    <property type="entry name" value="Acetyltransf_1"/>
    <property type="match status" value="1"/>
</dbReference>
<accession>A0A7W9U648</accession>
<reference evidence="2 3" key="1">
    <citation type="submission" date="2020-08" db="EMBL/GenBank/DDBJ databases">
        <title>The Agave Microbiome: Exploring the role of microbial communities in plant adaptations to desert environments.</title>
        <authorList>
            <person name="Partida-Martinez L.P."/>
        </authorList>
    </citation>
    <scope>NUCLEOTIDE SEQUENCE [LARGE SCALE GENOMIC DNA]</scope>
    <source>
        <strain evidence="2 3">AT3.2</strain>
    </source>
</reference>
<dbReference type="GO" id="GO:0016747">
    <property type="term" value="F:acyltransferase activity, transferring groups other than amino-acyl groups"/>
    <property type="evidence" value="ECO:0007669"/>
    <property type="project" value="InterPro"/>
</dbReference>
<dbReference type="CDD" id="cd04301">
    <property type="entry name" value="NAT_SF"/>
    <property type="match status" value="1"/>
</dbReference>
<proteinExistence type="predicted"/>
<dbReference type="Gene3D" id="3.40.630.30">
    <property type="match status" value="1"/>
</dbReference>